<gene>
    <name evidence="1" type="ORF">RRG08_037332</name>
</gene>
<dbReference type="EMBL" id="JAWDGP010001912">
    <property type="protein sequence ID" value="KAK3787055.1"/>
    <property type="molecule type" value="Genomic_DNA"/>
</dbReference>
<name>A0AAE1AFR5_9GAST</name>
<proteinExistence type="predicted"/>
<dbReference type="Proteomes" id="UP001283361">
    <property type="component" value="Unassembled WGS sequence"/>
</dbReference>
<protein>
    <submittedName>
        <fullName evidence="1">Uncharacterized protein</fullName>
    </submittedName>
</protein>
<comment type="caution">
    <text evidence="1">The sequence shown here is derived from an EMBL/GenBank/DDBJ whole genome shotgun (WGS) entry which is preliminary data.</text>
</comment>
<keyword evidence="2" id="KW-1185">Reference proteome</keyword>
<evidence type="ECO:0000313" key="1">
    <source>
        <dbReference type="EMBL" id="KAK3787055.1"/>
    </source>
</evidence>
<organism evidence="1 2">
    <name type="scientific">Elysia crispata</name>
    <name type="common">lettuce slug</name>
    <dbReference type="NCBI Taxonomy" id="231223"/>
    <lineage>
        <taxon>Eukaryota</taxon>
        <taxon>Metazoa</taxon>
        <taxon>Spiralia</taxon>
        <taxon>Lophotrochozoa</taxon>
        <taxon>Mollusca</taxon>
        <taxon>Gastropoda</taxon>
        <taxon>Heterobranchia</taxon>
        <taxon>Euthyneura</taxon>
        <taxon>Panpulmonata</taxon>
        <taxon>Sacoglossa</taxon>
        <taxon>Placobranchoidea</taxon>
        <taxon>Plakobranchidae</taxon>
        <taxon>Elysia</taxon>
    </lineage>
</organism>
<evidence type="ECO:0000313" key="2">
    <source>
        <dbReference type="Proteomes" id="UP001283361"/>
    </source>
</evidence>
<sequence length="175" mass="19684">MRKISHLAIHRSTDALTLSFTRSYSPTQNSRYHPGHQPTSKVSLHHFPEPASTQFLQVAKGLNTVSTTMNQDQTPHKRKVLSKREKAPLTSFKASKSWLDAARGEECGSSKASQVWCMPRTNCRVVRSPDLLLNPPRYPVLVNNRFQTRGPGRVLELHQSPLVREKGGAWADHVP</sequence>
<accession>A0AAE1AFR5</accession>
<dbReference type="AlphaFoldDB" id="A0AAE1AFR5"/>
<reference evidence="1" key="1">
    <citation type="journal article" date="2023" name="G3 (Bethesda)">
        <title>A reference genome for the long-term kleptoplast-retaining sea slug Elysia crispata morphotype clarki.</title>
        <authorList>
            <person name="Eastman K.E."/>
            <person name="Pendleton A.L."/>
            <person name="Shaikh M.A."/>
            <person name="Suttiyut T."/>
            <person name="Ogas R."/>
            <person name="Tomko P."/>
            <person name="Gavelis G."/>
            <person name="Widhalm J.R."/>
            <person name="Wisecaver J.H."/>
        </authorList>
    </citation>
    <scope>NUCLEOTIDE SEQUENCE</scope>
    <source>
        <strain evidence="1">ECLA1</strain>
    </source>
</reference>